<dbReference type="EMBL" id="SLYB01000009">
    <property type="protein sequence ID" value="TCP95345.1"/>
    <property type="molecule type" value="Genomic_DNA"/>
</dbReference>
<dbReference type="RefSeq" id="WP_131976318.1">
    <property type="nucleotide sequence ID" value="NZ_SLYB01000009.1"/>
</dbReference>
<evidence type="ECO:0000313" key="3">
    <source>
        <dbReference type="Proteomes" id="UP000295763"/>
    </source>
</evidence>
<organism evidence="2 3">
    <name type="scientific">Cricetibacter osteomyelitidis</name>
    <dbReference type="NCBI Taxonomy" id="1521931"/>
    <lineage>
        <taxon>Bacteria</taxon>
        <taxon>Pseudomonadati</taxon>
        <taxon>Pseudomonadota</taxon>
        <taxon>Gammaproteobacteria</taxon>
        <taxon>Pasteurellales</taxon>
        <taxon>Pasteurellaceae</taxon>
        <taxon>Cricetibacter</taxon>
    </lineage>
</organism>
<gene>
    <name evidence="2" type="ORF">EDC44_10938</name>
</gene>
<keyword evidence="3" id="KW-1185">Reference proteome</keyword>
<dbReference type="InterPro" id="IPR010412">
    <property type="entry name" value="DUF1007"/>
</dbReference>
<evidence type="ECO:0000256" key="1">
    <source>
        <dbReference type="SAM" id="SignalP"/>
    </source>
</evidence>
<keyword evidence="1" id="KW-0732">Signal</keyword>
<evidence type="ECO:0000313" key="2">
    <source>
        <dbReference type="EMBL" id="TCP95345.1"/>
    </source>
</evidence>
<sequence length="217" mass="25188">MKKSLQFIGILLLFIVSKATAHPHAFIEMKAAPLVKNEQLVGFSMQWTLDEVSSSEILYDFMLVEDDQKAKQKMFDEMIKNVVNEHYFSYFYDDKGRKIKYTSTPQNYGLRAVRQQIQYYFDFMLTNPQPLTKAKYILSTYDPTYYVSMYYNLPPDHKKTQSAVDFTALPSQCKGEVRMPNVDKKTQDYAASLDQTQRDDDPTLGAIFAQEVIILCD</sequence>
<name>A0A4R2T0F6_9PAST</name>
<feature type="chain" id="PRO_5020687866" evidence="1">
    <location>
        <begin position="22"/>
        <end position="217"/>
    </location>
</feature>
<dbReference type="InterPro" id="IPR016537">
    <property type="entry name" value="UCP008159_ABC"/>
</dbReference>
<accession>A0A4R2T0F6</accession>
<dbReference type="OrthoDB" id="5781652at2"/>
<dbReference type="AlphaFoldDB" id="A0A4R2T0F6"/>
<protein>
    <submittedName>
        <fullName evidence="2">ABC-type uncharacterized transport system substrate-binding protein</fullName>
    </submittedName>
</protein>
<reference evidence="2 3" key="1">
    <citation type="submission" date="2019-03" db="EMBL/GenBank/DDBJ databases">
        <title>Genomic Encyclopedia of Type Strains, Phase IV (KMG-IV): sequencing the most valuable type-strain genomes for metagenomic binning, comparative biology and taxonomic classification.</title>
        <authorList>
            <person name="Goeker M."/>
        </authorList>
    </citation>
    <scope>NUCLEOTIDE SEQUENCE [LARGE SCALE GENOMIC DNA]</scope>
    <source>
        <strain evidence="2 3">DSM 28404</strain>
    </source>
</reference>
<dbReference type="PIRSF" id="PIRSF008159">
    <property type="entry name" value="UCP008159_ABC"/>
    <property type="match status" value="1"/>
</dbReference>
<comment type="caution">
    <text evidence="2">The sequence shown here is derived from an EMBL/GenBank/DDBJ whole genome shotgun (WGS) entry which is preliminary data.</text>
</comment>
<dbReference type="Pfam" id="PF06226">
    <property type="entry name" value="DUF1007"/>
    <property type="match status" value="1"/>
</dbReference>
<dbReference type="Proteomes" id="UP000295763">
    <property type="component" value="Unassembled WGS sequence"/>
</dbReference>
<proteinExistence type="predicted"/>
<feature type="signal peptide" evidence="1">
    <location>
        <begin position="1"/>
        <end position="21"/>
    </location>
</feature>